<gene>
    <name evidence="3" type="ORF">COZ71_04870</name>
</gene>
<comment type="caution">
    <text evidence="3">The sequence shown here is derived from an EMBL/GenBank/DDBJ whole genome shotgun (WGS) entry which is preliminary data.</text>
</comment>
<dbReference type="AlphaFoldDB" id="A0A2M7JCJ3"/>
<dbReference type="Pfam" id="PF02604">
    <property type="entry name" value="PhdYeFM_antitox"/>
    <property type="match status" value="1"/>
</dbReference>
<evidence type="ECO:0000313" key="4">
    <source>
        <dbReference type="Proteomes" id="UP000229297"/>
    </source>
</evidence>
<comment type="similarity">
    <text evidence="1 2">Belongs to the phD/YefM antitoxin family.</text>
</comment>
<accession>A0A2M7JCJ3</accession>
<evidence type="ECO:0000313" key="3">
    <source>
        <dbReference type="EMBL" id="PIX17145.1"/>
    </source>
</evidence>
<dbReference type="InterPro" id="IPR036165">
    <property type="entry name" value="YefM-like_sf"/>
</dbReference>
<dbReference type="Gene3D" id="3.40.1620.10">
    <property type="entry name" value="YefM-like domain"/>
    <property type="match status" value="1"/>
</dbReference>
<sequence>MNTIFAEQLNIQILNALDDLERGEKEPILINSRGQRFVVLKEKDYCSWRETAYLLSSSKNSKILQETLAEPLKKCRDLKDVLNELGS</sequence>
<evidence type="ECO:0000256" key="2">
    <source>
        <dbReference type="RuleBase" id="RU362080"/>
    </source>
</evidence>
<dbReference type="InterPro" id="IPR006442">
    <property type="entry name" value="Antitoxin_Phd/YefM"/>
</dbReference>
<evidence type="ECO:0000256" key="1">
    <source>
        <dbReference type="ARBA" id="ARBA00009981"/>
    </source>
</evidence>
<reference evidence="4" key="1">
    <citation type="submission" date="2017-09" db="EMBL/GenBank/DDBJ databases">
        <title>Depth-based differentiation of microbial function through sediment-hosted aquifers and enrichment of novel symbionts in the deep terrestrial subsurface.</title>
        <authorList>
            <person name="Probst A.J."/>
            <person name="Ladd B."/>
            <person name="Jarett J.K."/>
            <person name="Geller-Mcgrath D.E."/>
            <person name="Sieber C.M.K."/>
            <person name="Emerson J.B."/>
            <person name="Anantharaman K."/>
            <person name="Thomas B.C."/>
            <person name="Malmstrom R."/>
            <person name="Stieglmeier M."/>
            <person name="Klingl A."/>
            <person name="Woyke T."/>
            <person name="Ryan C.M."/>
            <person name="Banfield J.F."/>
        </authorList>
    </citation>
    <scope>NUCLEOTIDE SEQUENCE [LARGE SCALE GENOMIC DNA]</scope>
</reference>
<protein>
    <recommendedName>
        <fullName evidence="2">Antitoxin</fullName>
    </recommendedName>
</protein>
<proteinExistence type="inferred from homology"/>
<dbReference type="SUPFAM" id="SSF143120">
    <property type="entry name" value="YefM-like"/>
    <property type="match status" value="1"/>
</dbReference>
<name>A0A2M7JCJ3_9BACT</name>
<organism evidence="3 4">
    <name type="scientific">Candidatus Desantisbacteria bacterium CG_4_8_14_3_um_filter_40_12</name>
    <dbReference type="NCBI Taxonomy" id="1974545"/>
    <lineage>
        <taxon>Bacteria</taxon>
        <taxon>Candidatus Desantisiibacteriota</taxon>
    </lineage>
</organism>
<dbReference type="Proteomes" id="UP000229297">
    <property type="component" value="Unassembled WGS sequence"/>
</dbReference>
<comment type="function">
    <text evidence="2">Antitoxin component of a type II toxin-antitoxin (TA) system.</text>
</comment>
<dbReference type="EMBL" id="PFIC01000131">
    <property type="protein sequence ID" value="PIX17145.1"/>
    <property type="molecule type" value="Genomic_DNA"/>
</dbReference>